<feature type="chain" id="PRO_5021251717" evidence="1">
    <location>
        <begin position="29"/>
        <end position="336"/>
    </location>
</feature>
<comment type="caution">
    <text evidence="2">The sequence shown here is derived from an EMBL/GenBank/DDBJ whole genome shotgun (WGS) entry which is preliminary data.</text>
</comment>
<dbReference type="InterPro" id="IPR002816">
    <property type="entry name" value="TraB/PrgY/GumN_fam"/>
</dbReference>
<keyword evidence="1" id="KW-0732">Signal</keyword>
<name>A0A4Z0NQC7_9HYPH</name>
<dbReference type="InterPro" id="IPR047111">
    <property type="entry name" value="YbaP-like"/>
</dbReference>
<accession>A0A4Z0NQC7</accession>
<dbReference type="OrthoDB" id="9806326at2"/>
<dbReference type="Pfam" id="PF01963">
    <property type="entry name" value="TraB_PrgY_gumN"/>
    <property type="match status" value="1"/>
</dbReference>
<proteinExistence type="predicted"/>
<dbReference type="EMBL" id="SRLB01000009">
    <property type="protein sequence ID" value="TGD98931.1"/>
    <property type="molecule type" value="Genomic_DNA"/>
</dbReference>
<protein>
    <submittedName>
        <fullName evidence="2">TraB/GumN family protein</fullName>
    </submittedName>
</protein>
<dbReference type="RefSeq" id="WP_135415170.1">
    <property type="nucleotide sequence ID" value="NZ_SRLB01000009.1"/>
</dbReference>
<sequence length="336" mass="35837">MTAGTPARAGTWLTLLVLAVAATGRAEAACGGIDLFARLRERAPDAMAQIEAGRALPHAAGILFRLTRADREPSYLLGTLHLNDPRVVAFSPQVHQALSSVRQVALELAETPEAQRGRDAARVLSTFRAPVRHRASRLLKPADVARLTRLATERGFAPAAILRLRPAVLALMLDLPACARPSGDGGHGHAEQVLAERAAKAGVAVVGLETLSEQIAIMSRLSPSVERSLLLAVLRQAGAAEDIVETTIARYAARDTGALLAWMRSPALVPGDPSSRLPPVFLDRLLDARSARMRIRMEPLLTKGATLVAVGVAHLPGRAGLLRLLEQDGYAVERIE</sequence>
<evidence type="ECO:0000313" key="2">
    <source>
        <dbReference type="EMBL" id="TGD98931.1"/>
    </source>
</evidence>
<gene>
    <name evidence="2" type="ORF">EU555_13535</name>
</gene>
<dbReference type="PANTHER" id="PTHR40590:SF1">
    <property type="entry name" value="CYTOPLASMIC PROTEIN"/>
    <property type="match status" value="1"/>
</dbReference>
<dbReference type="CDD" id="cd14789">
    <property type="entry name" value="Tiki"/>
    <property type="match status" value="1"/>
</dbReference>
<keyword evidence="3" id="KW-1185">Reference proteome</keyword>
<dbReference type="AlphaFoldDB" id="A0A4Z0NQC7"/>
<dbReference type="PANTHER" id="PTHR40590">
    <property type="entry name" value="CYTOPLASMIC PROTEIN-RELATED"/>
    <property type="match status" value="1"/>
</dbReference>
<feature type="signal peptide" evidence="1">
    <location>
        <begin position="1"/>
        <end position="28"/>
    </location>
</feature>
<reference evidence="2 3" key="1">
    <citation type="submission" date="2019-04" db="EMBL/GenBank/DDBJ databases">
        <authorList>
            <person name="Feng G."/>
            <person name="Zhu H."/>
        </authorList>
    </citation>
    <scope>NUCLEOTIDE SEQUENCE [LARGE SCALE GENOMIC DNA]</scope>
    <source>
        <strain evidence="2 3">6HR-1</strain>
    </source>
</reference>
<organism evidence="2 3">
    <name type="scientific">Methylobacterium nonmethylotrophicum</name>
    <dbReference type="NCBI Taxonomy" id="1141884"/>
    <lineage>
        <taxon>Bacteria</taxon>
        <taxon>Pseudomonadati</taxon>
        <taxon>Pseudomonadota</taxon>
        <taxon>Alphaproteobacteria</taxon>
        <taxon>Hyphomicrobiales</taxon>
        <taxon>Methylobacteriaceae</taxon>
        <taxon>Methylobacterium</taxon>
    </lineage>
</organism>
<evidence type="ECO:0000256" key="1">
    <source>
        <dbReference type="SAM" id="SignalP"/>
    </source>
</evidence>
<evidence type="ECO:0000313" key="3">
    <source>
        <dbReference type="Proteomes" id="UP000297535"/>
    </source>
</evidence>
<dbReference type="Proteomes" id="UP000297535">
    <property type="component" value="Unassembled WGS sequence"/>
</dbReference>